<dbReference type="RefSeq" id="WP_191828389.1">
    <property type="nucleotide sequence ID" value="NZ_JACYHB010000004.1"/>
</dbReference>
<dbReference type="GO" id="GO:0016301">
    <property type="term" value="F:kinase activity"/>
    <property type="evidence" value="ECO:0007669"/>
    <property type="project" value="UniProtKB-KW"/>
</dbReference>
<protein>
    <submittedName>
        <fullName evidence="2">Histidine kinase</fullName>
    </submittedName>
</protein>
<sequence>MSEEQSPVPGEVEVEDVVDPTAVRRAPRYGRFIGVGIVLGLVVALGVGGSWLQSDAAESVFKPGVYFTVILVAGAALGAAIGGLWAVLADRRSLRDR</sequence>
<evidence type="ECO:0000313" key="3">
    <source>
        <dbReference type="Proteomes" id="UP000610846"/>
    </source>
</evidence>
<evidence type="ECO:0000313" key="2">
    <source>
        <dbReference type="EMBL" id="MBD8078814.1"/>
    </source>
</evidence>
<feature type="transmembrane region" description="Helical" evidence="1">
    <location>
        <begin position="32"/>
        <end position="52"/>
    </location>
</feature>
<keyword evidence="1" id="KW-0812">Transmembrane</keyword>
<comment type="caution">
    <text evidence="2">The sequence shown here is derived from an EMBL/GenBank/DDBJ whole genome shotgun (WGS) entry which is preliminary data.</text>
</comment>
<reference evidence="2" key="2">
    <citation type="submission" date="2020-09" db="EMBL/GenBank/DDBJ databases">
        <authorList>
            <person name="Yu Y."/>
        </authorList>
    </citation>
    <scope>NUCLEOTIDE SEQUENCE</scope>
    <source>
        <strain evidence="2">KCTC 49039</strain>
    </source>
</reference>
<keyword evidence="2" id="KW-0418">Kinase</keyword>
<dbReference type="EMBL" id="JACYHB010000004">
    <property type="protein sequence ID" value="MBD8078814.1"/>
    <property type="molecule type" value="Genomic_DNA"/>
</dbReference>
<keyword evidence="1" id="KW-1133">Transmembrane helix</keyword>
<keyword evidence="1" id="KW-0472">Membrane</keyword>
<organism evidence="2 3">
    <name type="scientific">Cellulosimicrobium arenosum</name>
    <dbReference type="NCBI Taxonomy" id="2708133"/>
    <lineage>
        <taxon>Bacteria</taxon>
        <taxon>Bacillati</taxon>
        <taxon>Actinomycetota</taxon>
        <taxon>Actinomycetes</taxon>
        <taxon>Micrococcales</taxon>
        <taxon>Promicromonosporaceae</taxon>
        <taxon>Cellulosimicrobium</taxon>
    </lineage>
</organism>
<dbReference type="Proteomes" id="UP000610846">
    <property type="component" value="Unassembled WGS sequence"/>
</dbReference>
<dbReference type="AlphaFoldDB" id="A0A927G931"/>
<name>A0A927G931_9MICO</name>
<gene>
    <name evidence="2" type="ORF">IF651_07050</name>
</gene>
<evidence type="ECO:0000256" key="1">
    <source>
        <dbReference type="SAM" id="Phobius"/>
    </source>
</evidence>
<keyword evidence="3" id="KW-1185">Reference proteome</keyword>
<accession>A0A927G931</accession>
<reference evidence="2" key="1">
    <citation type="journal article" date="2018" name="Curr. Microbiol.">
        <title>Cellulosimicrobium arenosum sp. nov., Isolated from Marine Sediment Sand.</title>
        <authorList>
            <person name="Oh M."/>
            <person name="Kim J.H."/>
            <person name="Yoon J.H."/>
            <person name="Schumann P."/>
            <person name="Kim W."/>
        </authorList>
    </citation>
    <scope>NUCLEOTIDE SEQUENCE</scope>
    <source>
        <strain evidence="2">KCTC 49039</strain>
    </source>
</reference>
<proteinExistence type="predicted"/>
<feature type="transmembrane region" description="Helical" evidence="1">
    <location>
        <begin position="64"/>
        <end position="88"/>
    </location>
</feature>
<keyword evidence="2" id="KW-0808">Transferase</keyword>